<evidence type="ECO:0000256" key="6">
    <source>
        <dbReference type="ARBA" id="ARBA00023136"/>
    </source>
</evidence>
<feature type="transmembrane region" description="Helical" evidence="7">
    <location>
        <begin position="73"/>
        <end position="98"/>
    </location>
</feature>
<accession>A0A2U1B263</accession>
<evidence type="ECO:0000313" key="9">
    <source>
        <dbReference type="Proteomes" id="UP000245959"/>
    </source>
</evidence>
<evidence type="ECO:0000256" key="3">
    <source>
        <dbReference type="ARBA" id="ARBA00022475"/>
    </source>
</evidence>
<dbReference type="InterPro" id="IPR003370">
    <property type="entry name" value="Chromate_transpt"/>
</dbReference>
<keyword evidence="6 7" id="KW-0472">Membrane</keyword>
<comment type="similarity">
    <text evidence="2">Belongs to the chromate ion transporter (CHR) (TC 2.A.51) family.</text>
</comment>
<dbReference type="GO" id="GO:0005886">
    <property type="term" value="C:plasma membrane"/>
    <property type="evidence" value="ECO:0007669"/>
    <property type="project" value="UniProtKB-SubCell"/>
</dbReference>
<evidence type="ECO:0000313" key="8">
    <source>
        <dbReference type="EMBL" id="PVY42701.1"/>
    </source>
</evidence>
<evidence type="ECO:0000256" key="7">
    <source>
        <dbReference type="SAM" id="Phobius"/>
    </source>
</evidence>
<dbReference type="RefSeq" id="WP_116883618.1">
    <property type="nucleotide sequence ID" value="NZ_CABMMC010000064.1"/>
</dbReference>
<reference evidence="8 9" key="1">
    <citation type="submission" date="2018-04" db="EMBL/GenBank/DDBJ databases">
        <title>Genomic Encyclopedia of Type Strains, Phase IV (KMG-IV): sequencing the most valuable type-strain genomes for metagenomic binning, comparative biology and taxonomic classification.</title>
        <authorList>
            <person name="Goeker M."/>
        </authorList>
    </citation>
    <scope>NUCLEOTIDE SEQUENCE [LARGE SCALE GENOMIC DNA]</scope>
    <source>
        <strain evidence="8 9">DSM 14823</strain>
    </source>
</reference>
<dbReference type="PANTHER" id="PTHR43663">
    <property type="entry name" value="CHROMATE TRANSPORT PROTEIN-RELATED"/>
    <property type="match status" value="1"/>
</dbReference>
<comment type="caution">
    <text evidence="8">The sequence shown here is derived from an EMBL/GenBank/DDBJ whole genome shotgun (WGS) entry which is preliminary data.</text>
</comment>
<keyword evidence="9" id="KW-1185">Reference proteome</keyword>
<evidence type="ECO:0000256" key="1">
    <source>
        <dbReference type="ARBA" id="ARBA00004651"/>
    </source>
</evidence>
<evidence type="ECO:0000256" key="2">
    <source>
        <dbReference type="ARBA" id="ARBA00005262"/>
    </source>
</evidence>
<sequence length="198" mass="21076">MTILQLYLVFAKFGLLCFGGGYMLVPLLTAELVGPGKPLAPKEFSSLVSIAQATPGPIGINTATYVGFTQHGVIGSILATAGIITPALILVILAIKLLKRYEQSLPVQGFLAGMKPASFGLILSAAVIFAELSVFSADIPWHGIWQWLTGATVDFHGFHLRISALLIAAATTVVMLKTRISFMYLLLVSAILGAFLCR</sequence>
<feature type="transmembrane region" description="Helical" evidence="7">
    <location>
        <begin position="181"/>
        <end position="197"/>
    </location>
</feature>
<dbReference type="GeneID" id="78294922"/>
<organism evidence="8 9">
    <name type="scientific">Victivallis vadensis</name>
    <dbReference type="NCBI Taxonomy" id="172901"/>
    <lineage>
        <taxon>Bacteria</taxon>
        <taxon>Pseudomonadati</taxon>
        <taxon>Lentisphaerota</taxon>
        <taxon>Lentisphaeria</taxon>
        <taxon>Victivallales</taxon>
        <taxon>Victivallaceae</taxon>
        <taxon>Victivallis</taxon>
    </lineage>
</organism>
<dbReference type="GO" id="GO:0015109">
    <property type="term" value="F:chromate transmembrane transporter activity"/>
    <property type="evidence" value="ECO:0007669"/>
    <property type="project" value="InterPro"/>
</dbReference>
<dbReference type="PANTHER" id="PTHR43663:SF1">
    <property type="entry name" value="CHROMATE TRANSPORTER"/>
    <property type="match status" value="1"/>
</dbReference>
<dbReference type="OrthoDB" id="9788907at2"/>
<dbReference type="InterPro" id="IPR052518">
    <property type="entry name" value="CHR_Transporter"/>
</dbReference>
<dbReference type="Proteomes" id="UP000245959">
    <property type="component" value="Unassembled WGS sequence"/>
</dbReference>
<evidence type="ECO:0000256" key="4">
    <source>
        <dbReference type="ARBA" id="ARBA00022692"/>
    </source>
</evidence>
<keyword evidence="4 7" id="KW-0812">Transmembrane</keyword>
<feature type="transmembrane region" description="Helical" evidence="7">
    <location>
        <begin position="119"/>
        <end position="137"/>
    </location>
</feature>
<dbReference type="EMBL" id="QEKH01000010">
    <property type="protein sequence ID" value="PVY42701.1"/>
    <property type="molecule type" value="Genomic_DNA"/>
</dbReference>
<proteinExistence type="inferred from homology"/>
<feature type="transmembrane region" description="Helical" evidence="7">
    <location>
        <begin position="7"/>
        <end position="25"/>
    </location>
</feature>
<gene>
    <name evidence="8" type="ORF">C8D82_1107</name>
</gene>
<feature type="transmembrane region" description="Helical" evidence="7">
    <location>
        <begin position="157"/>
        <end position="176"/>
    </location>
</feature>
<dbReference type="AlphaFoldDB" id="A0A2U1B263"/>
<name>A0A2U1B263_9BACT</name>
<keyword evidence="3" id="KW-1003">Cell membrane</keyword>
<comment type="subcellular location">
    <subcellularLocation>
        <location evidence="1">Cell membrane</location>
        <topology evidence="1">Multi-pass membrane protein</topology>
    </subcellularLocation>
</comment>
<evidence type="ECO:0000256" key="5">
    <source>
        <dbReference type="ARBA" id="ARBA00022989"/>
    </source>
</evidence>
<keyword evidence="5 7" id="KW-1133">Transmembrane helix</keyword>
<protein>
    <submittedName>
        <fullName evidence="8">Chromate transporter</fullName>
    </submittedName>
</protein>
<dbReference type="Pfam" id="PF02417">
    <property type="entry name" value="Chromate_transp"/>
    <property type="match status" value="1"/>
</dbReference>